<evidence type="ECO:0000313" key="2">
    <source>
        <dbReference type="EMBL" id="SJS98262.1"/>
    </source>
</evidence>
<name>A0A9X8RLJ8_CLODI</name>
<evidence type="ECO:0000313" key="3">
    <source>
        <dbReference type="Proteomes" id="UP000189137"/>
    </source>
</evidence>
<organism evidence="2 3">
    <name type="scientific">Clostridioides difficile</name>
    <name type="common">Peptoclostridium difficile</name>
    <dbReference type="NCBI Taxonomy" id="1496"/>
    <lineage>
        <taxon>Bacteria</taxon>
        <taxon>Bacillati</taxon>
        <taxon>Bacillota</taxon>
        <taxon>Clostridia</taxon>
        <taxon>Peptostreptococcales</taxon>
        <taxon>Peptostreptococcaceae</taxon>
        <taxon>Clostridioides</taxon>
    </lineage>
</organism>
<dbReference type="SUPFAM" id="SSF111469">
    <property type="entry name" value="Geminin coiled-coil domain"/>
    <property type="match status" value="1"/>
</dbReference>
<sequence length="83" mass="10376">MISILIDEQRYYNLLEKNRELNIKISELNEEILFLKEENKEYEEVLDKWQNVKEEIKSAYEIRRRLNRKHGKLEMIWHKIEDL</sequence>
<dbReference type="EMBL" id="FUPS01000014">
    <property type="protein sequence ID" value="SJS98262.1"/>
    <property type="molecule type" value="Genomic_DNA"/>
</dbReference>
<keyword evidence="1" id="KW-0175">Coiled coil</keyword>
<accession>A0A9X8RLJ8</accession>
<feature type="coiled-coil region" evidence="1">
    <location>
        <begin position="11"/>
        <end position="59"/>
    </location>
</feature>
<proteinExistence type="predicted"/>
<reference evidence="2 3" key="1">
    <citation type="submission" date="2017-02" db="EMBL/GenBank/DDBJ databases">
        <authorList>
            <consortium name="Pathogen Informatics"/>
        </authorList>
    </citation>
    <scope>NUCLEOTIDE SEQUENCE [LARGE SCALE GENOMIC DNA]</scope>
    <source>
        <strain evidence="2 3">VRECD0157</strain>
    </source>
</reference>
<dbReference type="AlphaFoldDB" id="A0A9X8RLJ8"/>
<evidence type="ECO:0000256" key="1">
    <source>
        <dbReference type="SAM" id="Coils"/>
    </source>
</evidence>
<gene>
    <name evidence="2" type="ORF">SAMEA3375112_03328</name>
</gene>
<protein>
    <submittedName>
        <fullName evidence="2">Uncharacterized protein</fullName>
    </submittedName>
</protein>
<dbReference type="RefSeq" id="WP_021372900.1">
    <property type="nucleotide sequence ID" value="NZ_CAADAQ010000012.1"/>
</dbReference>
<dbReference type="Proteomes" id="UP000189137">
    <property type="component" value="Unassembled WGS sequence"/>
</dbReference>
<comment type="caution">
    <text evidence="2">The sequence shown here is derived from an EMBL/GenBank/DDBJ whole genome shotgun (WGS) entry which is preliminary data.</text>
</comment>